<organismHost>
    <name type="scientific">Cafeteria roenbergensis</name>
    <name type="common">Marine flagellate</name>
    <dbReference type="NCBI Taxonomy" id="33653"/>
</organismHost>
<keyword evidence="1" id="KW-0677">Repeat</keyword>
<evidence type="ECO:0000313" key="4">
    <source>
        <dbReference type="Proteomes" id="UP000029781"/>
    </source>
</evidence>
<dbReference type="SMART" id="SM00248">
    <property type="entry name" value="ANK"/>
    <property type="match status" value="7"/>
</dbReference>
<accession>E3T5L1</accession>
<dbReference type="KEGG" id="vg:9887843"/>
<dbReference type="OrthoDB" id="2569at10239"/>
<name>E3T5L1_CROVB</name>
<dbReference type="PANTHER" id="PTHR24198">
    <property type="entry name" value="ANKYRIN REPEAT AND PROTEIN KINASE DOMAIN-CONTAINING PROTEIN"/>
    <property type="match status" value="1"/>
</dbReference>
<evidence type="ECO:0000313" key="3">
    <source>
        <dbReference type="EMBL" id="ADO67474.1"/>
    </source>
</evidence>
<dbReference type="SUPFAM" id="SSF48403">
    <property type="entry name" value="Ankyrin repeat"/>
    <property type="match status" value="1"/>
</dbReference>
<dbReference type="PANTHER" id="PTHR24198:SF165">
    <property type="entry name" value="ANKYRIN REPEAT-CONTAINING PROTEIN-RELATED"/>
    <property type="match status" value="1"/>
</dbReference>
<protein>
    <submittedName>
        <fullName evidence="3">Uncharacterized protein</fullName>
    </submittedName>
</protein>
<dbReference type="GeneID" id="9887843"/>
<evidence type="ECO:0000256" key="1">
    <source>
        <dbReference type="ARBA" id="ARBA00022737"/>
    </source>
</evidence>
<keyword evidence="2" id="KW-0040">ANK repeat</keyword>
<dbReference type="EMBL" id="GU244497">
    <property type="protein sequence ID" value="ADO67474.1"/>
    <property type="molecule type" value="Genomic_DNA"/>
</dbReference>
<sequence length="699" mass="81983">MESIYTNTTNIIDDLIIRDENSILSFIKENKNFNFNSKDSNGNYFIQQLIIKNYYKTIRELLNSISNLELDILDQDSRSICYYIIRFNRTEILDLLLNKLDDYLGFPYFELKDIEGNYSLSYCIIFNNIKFFKIIYNSNKVDIYKKNEMGESIFHLALKLKRNDIIKFLIDQKFNLNQTTKNNENLAHYILTYNIEFAKILTLLNLSDKETNFGLTPLHLICINYPDVLEFIKLDSNNINIVDYYGNTPIFYLLIENHLNIFKNIITNYTNIIDFNLKNIDGDTISHLILEKINNISNLTIELLKKILIHSNLNLQNNQGKTILHLLVENKIDLDIISSSIVNPFILDNDGNNILDISTNKKETIIKISKILSNFLQNNKTLAYASWEKECIVKNKCQEKILNYLNLEKKIPPFSQVDTRKIILDNNIPVKQCQFAGINLDILCGLKFIFNETKIHNFLEYPLTINKPLINFFKEIGIDLEYKIDFLNIQIYWAYQKLFFPTFIDSENEIKNLQKTDGFTIIPLGIELENGGHANIIIIDHKNKIIERFEPNGSNPPIDFKYNPHRLDNLLKNKFSILKYKYLPPDKYLPAIGFQFLESLETQSCNIGDPNGFCAVWCVWWAFHKIINNIESKILVEKLIHKIKLENYSFKSIIRNFSTKISDLRDKYLQQIGLDINKWIQGKYNLKLVNQFIDNIEII</sequence>
<dbReference type="InterPro" id="IPR036770">
    <property type="entry name" value="Ankyrin_rpt-contain_sf"/>
</dbReference>
<gene>
    <name evidence="3" type="ORF">crov440</name>
</gene>
<dbReference type="Proteomes" id="UP000029781">
    <property type="component" value="Segment"/>
</dbReference>
<dbReference type="RefSeq" id="YP_003970073.1">
    <property type="nucleotide sequence ID" value="NC_014637.1"/>
</dbReference>
<reference evidence="3 4" key="1">
    <citation type="journal article" date="2010" name="Proc. Natl. Acad. Sci. U.S.A.">
        <title>Giant virus with a remarkable complement of genes infects marine zooplankton.</title>
        <authorList>
            <person name="Fischer M.G."/>
            <person name="Allen M.J."/>
            <person name="Wilson W.H."/>
            <person name="Suttle C.A."/>
        </authorList>
    </citation>
    <scope>NUCLEOTIDE SEQUENCE [LARGE SCALE GENOMIC DNA]</scope>
    <source>
        <strain evidence="3 4">BV-PW1</strain>
    </source>
</reference>
<dbReference type="InterPro" id="IPR002110">
    <property type="entry name" value="Ankyrin_rpt"/>
</dbReference>
<proteinExistence type="predicted"/>
<evidence type="ECO:0000256" key="2">
    <source>
        <dbReference type="ARBA" id="ARBA00023043"/>
    </source>
</evidence>
<dbReference type="Gene3D" id="1.25.40.20">
    <property type="entry name" value="Ankyrin repeat-containing domain"/>
    <property type="match status" value="1"/>
</dbReference>
<organism evidence="3 4">
    <name type="scientific">Cafeteria roenbergensis virus (strain BV-PW1)</name>
    <name type="common">CroV</name>
    <dbReference type="NCBI Taxonomy" id="693272"/>
    <lineage>
        <taxon>Viruses</taxon>
        <taxon>Varidnaviria</taxon>
        <taxon>Bamfordvirae</taxon>
        <taxon>Nucleocytoviricota</taxon>
        <taxon>Megaviricetes</taxon>
        <taxon>Imitervirales</taxon>
        <taxon>Mimiviridae</taxon>
        <taxon>Aliimimivirinae</taxon>
        <taxon>Rheavirus</taxon>
        <taxon>Rheavirus sinusmexicani</taxon>
    </lineage>
</organism>
<keyword evidence="4" id="KW-1185">Reference proteome</keyword>